<dbReference type="EC" id="3.4.21.-" evidence="10"/>
<evidence type="ECO:0000256" key="4">
    <source>
        <dbReference type="ARBA" id="ARBA00022801"/>
    </source>
</evidence>
<accession>A0ABT8CXD4</accession>
<feature type="domain" description="Peptidase S54 rhomboid" evidence="8">
    <location>
        <begin position="62"/>
        <end position="203"/>
    </location>
</feature>
<keyword evidence="10" id="KW-0645">Protease</keyword>
<dbReference type="GO" id="GO:0008233">
    <property type="term" value="F:peptidase activity"/>
    <property type="evidence" value="ECO:0007669"/>
    <property type="project" value="UniProtKB-KW"/>
</dbReference>
<feature type="transmembrane region" description="Helical" evidence="7">
    <location>
        <begin position="130"/>
        <end position="151"/>
    </location>
</feature>
<feature type="transmembrane region" description="Helical" evidence="7">
    <location>
        <begin position="21"/>
        <end position="43"/>
    </location>
</feature>
<dbReference type="Proteomes" id="UP001242368">
    <property type="component" value="Unassembled WGS sequence"/>
</dbReference>
<evidence type="ECO:0000313" key="10">
    <source>
        <dbReference type="EMBL" id="MDN3707679.1"/>
    </source>
</evidence>
<evidence type="ECO:0000256" key="5">
    <source>
        <dbReference type="ARBA" id="ARBA00022989"/>
    </source>
</evidence>
<feature type="transmembrane region" description="Helical" evidence="7">
    <location>
        <begin position="102"/>
        <end position="124"/>
    </location>
</feature>
<keyword evidence="11" id="KW-1185">Reference proteome</keyword>
<dbReference type="SUPFAM" id="SSF144091">
    <property type="entry name" value="Rhomboid-like"/>
    <property type="match status" value="1"/>
</dbReference>
<dbReference type="RefSeq" id="WP_290363644.1">
    <property type="nucleotide sequence ID" value="NZ_JAUFQU010000001.1"/>
</dbReference>
<feature type="transmembrane region" description="Helical" evidence="7">
    <location>
        <begin position="163"/>
        <end position="180"/>
    </location>
</feature>
<dbReference type="InterPro" id="IPR035952">
    <property type="entry name" value="Rhomboid-like_sf"/>
</dbReference>
<comment type="caution">
    <text evidence="10">The sequence shown here is derived from an EMBL/GenBank/DDBJ whole genome shotgun (WGS) entry which is preliminary data.</text>
</comment>
<dbReference type="EMBL" id="JAUFQU010000001">
    <property type="protein sequence ID" value="MDN3707679.1"/>
    <property type="molecule type" value="Genomic_DNA"/>
</dbReference>
<keyword evidence="6 7" id="KW-0472">Membrane</keyword>
<comment type="subcellular location">
    <subcellularLocation>
        <location evidence="1">Membrane</location>
        <topology evidence="1">Multi-pass membrane protein</topology>
    </subcellularLocation>
</comment>
<feature type="transmembrane region" description="Helical" evidence="7">
    <location>
        <begin position="192"/>
        <end position="216"/>
    </location>
</feature>
<keyword evidence="3 7" id="KW-0812">Transmembrane</keyword>
<keyword evidence="4 10" id="KW-0378">Hydrolase</keyword>
<name>A0ABT8CXD4_9FLAO</name>
<reference evidence="11" key="1">
    <citation type="journal article" date="2019" name="Int. J. Syst. Evol. Microbiol.">
        <title>The Global Catalogue of Microorganisms (GCM) 10K type strain sequencing project: providing services to taxonomists for standard genome sequencing and annotation.</title>
        <authorList>
            <consortium name="The Broad Institute Genomics Platform"/>
            <consortium name="The Broad Institute Genome Sequencing Center for Infectious Disease"/>
            <person name="Wu L."/>
            <person name="Ma J."/>
        </authorList>
    </citation>
    <scope>NUCLEOTIDE SEQUENCE [LARGE SCALE GENOMIC DNA]</scope>
    <source>
        <strain evidence="11">CECT 7184</strain>
    </source>
</reference>
<keyword evidence="5 7" id="KW-1133">Transmembrane helix</keyword>
<evidence type="ECO:0000256" key="6">
    <source>
        <dbReference type="ARBA" id="ARBA00023136"/>
    </source>
</evidence>
<feature type="domain" description="DUF6576" evidence="9">
    <location>
        <begin position="246"/>
        <end position="278"/>
    </location>
</feature>
<dbReference type="PANTHER" id="PTHR43731:SF14">
    <property type="entry name" value="PRESENILIN-ASSOCIATED RHOMBOID-LIKE PROTEIN, MITOCHONDRIAL"/>
    <property type="match status" value="1"/>
</dbReference>
<evidence type="ECO:0000256" key="7">
    <source>
        <dbReference type="SAM" id="Phobius"/>
    </source>
</evidence>
<proteinExistence type="inferred from homology"/>
<dbReference type="Pfam" id="PF20216">
    <property type="entry name" value="DUF6576"/>
    <property type="match status" value="1"/>
</dbReference>
<gene>
    <name evidence="10" type="ORF">QW060_11150</name>
</gene>
<organism evidence="10 11">
    <name type="scientific">Paenimyroides ceti</name>
    <dbReference type="NCBI Taxonomy" id="395087"/>
    <lineage>
        <taxon>Bacteria</taxon>
        <taxon>Pseudomonadati</taxon>
        <taxon>Bacteroidota</taxon>
        <taxon>Flavobacteriia</taxon>
        <taxon>Flavobacteriales</taxon>
        <taxon>Flavobacteriaceae</taxon>
        <taxon>Paenimyroides</taxon>
    </lineage>
</organism>
<evidence type="ECO:0000256" key="2">
    <source>
        <dbReference type="ARBA" id="ARBA00009045"/>
    </source>
</evidence>
<evidence type="ECO:0000313" key="11">
    <source>
        <dbReference type="Proteomes" id="UP001242368"/>
    </source>
</evidence>
<comment type="similarity">
    <text evidence="2">Belongs to the peptidase S54 family.</text>
</comment>
<dbReference type="InterPro" id="IPR050925">
    <property type="entry name" value="Rhomboid_protease_S54"/>
</dbReference>
<sequence length="283" mass="32132">MNHYLKQLKTAYESGNTINKLIYWNIAIAVVTFILSAFFKDVYFDFINIFSLNSQFSVAVTKIWSFFTYSFIHAGLIHLIFNMIMLFYLGQLFTTFFTQIQLLGVYIVGAVFSGLFYVAIAAFFPLGGNVVGASGAIMALLFAVTAYAPYMNVRLMLIGNVKIWHIAVVFIFLDVVQIPFGNAGGHITHLGGALFGALYILLLKKGIDLSSFIIFFQKLFKRQKNQKKHFKNVYKNTTATNSSVSNNKDQVQKRIDEILDKIKKSGYESLSKEEKTFLFQQKE</sequence>
<evidence type="ECO:0000259" key="8">
    <source>
        <dbReference type="Pfam" id="PF01694"/>
    </source>
</evidence>
<dbReference type="PANTHER" id="PTHR43731">
    <property type="entry name" value="RHOMBOID PROTEASE"/>
    <property type="match status" value="1"/>
</dbReference>
<dbReference type="InterPro" id="IPR022764">
    <property type="entry name" value="Peptidase_S54_rhomboid_dom"/>
</dbReference>
<evidence type="ECO:0000256" key="1">
    <source>
        <dbReference type="ARBA" id="ARBA00004141"/>
    </source>
</evidence>
<dbReference type="Pfam" id="PF01694">
    <property type="entry name" value="Rhomboid"/>
    <property type="match status" value="1"/>
</dbReference>
<dbReference type="InterPro" id="IPR046483">
    <property type="entry name" value="DUF6576"/>
</dbReference>
<evidence type="ECO:0000259" key="9">
    <source>
        <dbReference type="Pfam" id="PF20216"/>
    </source>
</evidence>
<protein>
    <submittedName>
        <fullName evidence="10">Rhomboid family intramembrane serine protease</fullName>
        <ecNumber evidence="10">3.4.21.-</ecNumber>
    </submittedName>
</protein>
<dbReference type="GO" id="GO:0006508">
    <property type="term" value="P:proteolysis"/>
    <property type="evidence" value="ECO:0007669"/>
    <property type="project" value="UniProtKB-KW"/>
</dbReference>
<dbReference type="Gene3D" id="1.20.1540.10">
    <property type="entry name" value="Rhomboid-like"/>
    <property type="match status" value="1"/>
</dbReference>
<feature type="transmembrane region" description="Helical" evidence="7">
    <location>
        <begin position="63"/>
        <end position="90"/>
    </location>
</feature>
<evidence type="ECO:0000256" key="3">
    <source>
        <dbReference type="ARBA" id="ARBA00022692"/>
    </source>
</evidence>